<sequence>MNSKPRSPCGAFLIFRSAEEKQAETMDKTTHDTGWVYIYVNNPGKDESFAGFDDQELGIRFIPAFHDKESALMCSAHFMERHAVFEAQAIHQDDLNRYAADQRFLIFMLDKTGAILEKISPFSAAGDA</sequence>
<dbReference type="EMBL" id="CAADHO010000005">
    <property type="protein sequence ID" value="VFQ45220.1"/>
    <property type="molecule type" value="Genomic_DNA"/>
</dbReference>
<name>A0A4U8YN55_9BACT</name>
<gene>
    <name evidence="1" type="ORF">MSL71_28770</name>
</gene>
<evidence type="ECO:0000313" key="2">
    <source>
        <dbReference type="Proteomes" id="UP000507962"/>
    </source>
</evidence>
<protein>
    <submittedName>
        <fullName evidence="1">Uncharacterized protein</fullName>
    </submittedName>
</protein>
<keyword evidence="2" id="KW-1185">Reference proteome</keyword>
<dbReference type="Proteomes" id="UP000507962">
    <property type="component" value="Unassembled WGS sequence"/>
</dbReference>
<reference evidence="1 2" key="1">
    <citation type="submission" date="2019-03" db="EMBL/GenBank/DDBJ databases">
        <authorList>
            <person name="Nijsse B."/>
        </authorList>
    </citation>
    <scope>NUCLEOTIDE SEQUENCE [LARGE SCALE GENOMIC DNA]</scope>
    <source>
        <strain evidence="1">Desulfoluna butyratoxydans MSL71</strain>
    </source>
</reference>
<organism evidence="1 2">
    <name type="scientific">Desulfoluna butyratoxydans</name>
    <dbReference type="NCBI Taxonomy" id="231438"/>
    <lineage>
        <taxon>Bacteria</taxon>
        <taxon>Pseudomonadati</taxon>
        <taxon>Thermodesulfobacteriota</taxon>
        <taxon>Desulfobacteria</taxon>
        <taxon>Desulfobacterales</taxon>
        <taxon>Desulfolunaceae</taxon>
        <taxon>Desulfoluna</taxon>
    </lineage>
</organism>
<evidence type="ECO:0000313" key="1">
    <source>
        <dbReference type="EMBL" id="VFQ45220.1"/>
    </source>
</evidence>
<dbReference type="AlphaFoldDB" id="A0A4U8YN55"/>
<proteinExistence type="predicted"/>
<accession>A0A4U8YN55</accession>